<dbReference type="AlphaFoldDB" id="A0A2B4RQJ2"/>
<feature type="domain" description="Mab-21-like HhH/H2TH-like" evidence="5">
    <location>
        <begin position="273"/>
        <end position="365"/>
    </location>
</feature>
<keyword evidence="3" id="KW-0547">Nucleotide-binding</keyword>
<proteinExistence type="inferred from homology"/>
<keyword evidence="7" id="KW-1185">Reference proteome</keyword>
<organism evidence="6 7">
    <name type="scientific">Stylophora pistillata</name>
    <name type="common">Smooth cauliflower coral</name>
    <dbReference type="NCBI Taxonomy" id="50429"/>
    <lineage>
        <taxon>Eukaryota</taxon>
        <taxon>Metazoa</taxon>
        <taxon>Cnidaria</taxon>
        <taxon>Anthozoa</taxon>
        <taxon>Hexacorallia</taxon>
        <taxon>Scleractinia</taxon>
        <taxon>Astrocoeniina</taxon>
        <taxon>Pocilloporidae</taxon>
        <taxon>Stylophora</taxon>
    </lineage>
</organism>
<dbReference type="PANTHER" id="PTHR10656:SF69">
    <property type="entry name" value="MAB-21-LIKE HHH_H2TH-LIKE DOMAIN-CONTAINING PROTEIN"/>
    <property type="match status" value="1"/>
</dbReference>
<name>A0A2B4RQJ2_STYPI</name>
<dbReference type="Pfam" id="PF20266">
    <property type="entry name" value="Mab-21_C"/>
    <property type="match status" value="1"/>
</dbReference>
<gene>
    <name evidence="6" type="primary">MB21D2</name>
    <name evidence="6" type="ORF">AWC38_SpisGene16539</name>
</gene>
<dbReference type="OrthoDB" id="5951559at2759"/>
<comment type="cofactor">
    <cofactor evidence="1">
        <name>Mg(2+)</name>
        <dbReference type="ChEBI" id="CHEBI:18420"/>
    </cofactor>
</comment>
<evidence type="ECO:0000259" key="5">
    <source>
        <dbReference type="Pfam" id="PF20266"/>
    </source>
</evidence>
<evidence type="ECO:0000256" key="2">
    <source>
        <dbReference type="ARBA" id="ARBA00008307"/>
    </source>
</evidence>
<dbReference type="GO" id="GO:0005524">
    <property type="term" value="F:ATP binding"/>
    <property type="evidence" value="ECO:0007669"/>
    <property type="project" value="UniProtKB-KW"/>
</dbReference>
<dbReference type="Gene3D" id="3.30.460.90">
    <property type="match status" value="1"/>
</dbReference>
<dbReference type="GO" id="GO:0016779">
    <property type="term" value="F:nucleotidyltransferase activity"/>
    <property type="evidence" value="ECO:0007669"/>
    <property type="project" value="UniProtKB-ARBA"/>
</dbReference>
<dbReference type="InterPro" id="IPR046906">
    <property type="entry name" value="Mab-21_HhH/H2TH-like"/>
</dbReference>
<evidence type="ECO:0000313" key="7">
    <source>
        <dbReference type="Proteomes" id="UP000225706"/>
    </source>
</evidence>
<evidence type="ECO:0000256" key="1">
    <source>
        <dbReference type="ARBA" id="ARBA00001946"/>
    </source>
</evidence>
<dbReference type="PANTHER" id="PTHR10656">
    <property type="entry name" value="CELL FATE DETERMINING PROTEIN MAB21-RELATED"/>
    <property type="match status" value="1"/>
</dbReference>
<dbReference type="InterPro" id="IPR046903">
    <property type="entry name" value="Mab-21-like_nuc_Trfase"/>
</dbReference>
<dbReference type="Pfam" id="PF03281">
    <property type="entry name" value="Mab-21"/>
    <property type="match status" value="1"/>
</dbReference>
<evidence type="ECO:0000259" key="4">
    <source>
        <dbReference type="Pfam" id="PF03281"/>
    </source>
</evidence>
<dbReference type="Gene3D" id="1.10.1410.40">
    <property type="match status" value="1"/>
</dbReference>
<comment type="similarity">
    <text evidence="2">Belongs to the mab-21 family.</text>
</comment>
<comment type="caution">
    <text evidence="6">The sequence shown here is derived from an EMBL/GenBank/DDBJ whole genome shotgun (WGS) entry which is preliminary data.</text>
</comment>
<protein>
    <submittedName>
        <fullName evidence="6">Protein MB21D2</fullName>
    </submittedName>
</protein>
<evidence type="ECO:0000313" key="6">
    <source>
        <dbReference type="EMBL" id="PFX19069.1"/>
    </source>
</evidence>
<sequence length="679" mass="78339">MMTNVYSAKCPTTEVETRTTHSSYSSSVSSFLSSVLRYRYVYRDHRLSSIQLLEELLNTLSLGQLGWKYVGTESTSEGHIEALGDIDNMWVDPGVQVVFENHTVTERKGRDVHLLTAKSFDHPGFYRLFNESGELPKYYKQCEDQVSEGLAYISSEMFMITMFKMLTAVIDAESHKGPAIQRPALSQIHMKTDNVFALYCPEWPDFVRQVRFKNSKWPCGKALQQLARAGCHVVPIGKHNSSTKSLEWRLSFSSAEKIIMHSLINSTQLYTYNMLKLLLSHLMKEYKVVDEVLCTYYIKTVFFFAIEEEPECSWKESALLDCIHLVKSRLCNCLRNQLLRNFFVPENNMIQHLPFQSCSEVADLIHNRILSKLDIVLIHLVKLGTVALEEHNCLAKLTSLPEMTDYSDGGSSESISQTMIEALRNLSPAIEEHFLTTVESTFCEGSMLSRDRYRMQIRNDLQNFLDPVFYNTLPAQLSLRKLEQGLLPFIDHVPTLFPAPTANCFVQILYRACGNVCHQASQVAELDREKQMWQDKAECYYQRGRYVVYNDGFDDRGFSGTVHLMQFYYLNGNFDACFQQIISIQEFLNFDSFEEVKDICRYGVLTEICNPVHLPQLMKTDPSLHKYFSSLKSGDSKFINSMAFAYYMSIKVTQKREQGKWPESLIRSDLAFEWQQGWR</sequence>
<keyword evidence="3" id="KW-0067">ATP-binding</keyword>
<evidence type="ECO:0000256" key="3">
    <source>
        <dbReference type="ARBA" id="ARBA00022840"/>
    </source>
</evidence>
<dbReference type="EMBL" id="LSMT01000379">
    <property type="protein sequence ID" value="PFX19069.1"/>
    <property type="molecule type" value="Genomic_DNA"/>
</dbReference>
<reference evidence="7" key="1">
    <citation type="journal article" date="2017" name="bioRxiv">
        <title>Comparative analysis of the genomes of Stylophora pistillata and Acropora digitifera provides evidence for extensive differences between species of corals.</title>
        <authorList>
            <person name="Voolstra C.R."/>
            <person name="Li Y."/>
            <person name="Liew Y.J."/>
            <person name="Baumgarten S."/>
            <person name="Zoccola D."/>
            <person name="Flot J.-F."/>
            <person name="Tambutte S."/>
            <person name="Allemand D."/>
            <person name="Aranda M."/>
        </authorList>
    </citation>
    <scope>NUCLEOTIDE SEQUENCE [LARGE SCALE GENOMIC DNA]</scope>
</reference>
<dbReference type="InterPro" id="IPR024810">
    <property type="entry name" value="MAB21L/cGLR"/>
</dbReference>
<feature type="domain" description="Mab-21-like nucleotidyltransferase" evidence="4">
    <location>
        <begin position="188"/>
        <end position="261"/>
    </location>
</feature>
<dbReference type="SMART" id="SM01265">
    <property type="entry name" value="Mab-21"/>
    <property type="match status" value="1"/>
</dbReference>
<dbReference type="Proteomes" id="UP000225706">
    <property type="component" value="Unassembled WGS sequence"/>
</dbReference>
<accession>A0A2B4RQJ2</accession>